<dbReference type="AlphaFoldDB" id="A0A853IJG3"/>
<dbReference type="Proteomes" id="UP000569732">
    <property type="component" value="Unassembled WGS sequence"/>
</dbReference>
<accession>A0A853IJG3</accession>
<proteinExistence type="predicted"/>
<keyword evidence="2" id="KW-1185">Reference proteome</keyword>
<dbReference type="RefSeq" id="WP_180571520.1">
    <property type="nucleotide sequence ID" value="NZ_JACCKB010000097.1"/>
</dbReference>
<dbReference type="GO" id="GO:0004519">
    <property type="term" value="F:endonuclease activity"/>
    <property type="evidence" value="ECO:0007669"/>
    <property type="project" value="UniProtKB-KW"/>
</dbReference>
<comment type="caution">
    <text evidence="1">The sequence shown here is derived from an EMBL/GenBank/DDBJ whole genome shotgun (WGS) entry which is preliminary data.</text>
</comment>
<sequence>MKLNVDFSKLERSLVMMEAESCDFEIEPAMPEAEFAFDQELIEGIQLKIDHVQTNTGLISTNGRQTLLYIPDHKNIEAALKDGSEGNKFHVAECKKIIEMREKDSGDRYIVTTGTSGKFKIYGERRSNKKEISGEVKLRVCKLCLRYLNYNGYANAPLEAKEEIVSKFDLKEFFSTYSSMFQHLPREQFAHRHRGYDDDFYERSKACRKRVNYTCQNCNVNLRTKKHLLDAHHPERIKSNSSIQDLIALCKDCHRKEPFHQHMPVSFHQMSTITRLRREQGLTNPTNWQSVRKFVDPALFGFIEMCQSLGLELPHVQYPVTNQQTNETIYLDIAWPSKRVALLSGKAVKVDKWYILEFKDAHNVLNKKERFSKFKSYMR</sequence>
<evidence type="ECO:0000313" key="2">
    <source>
        <dbReference type="Proteomes" id="UP000569732"/>
    </source>
</evidence>
<keyword evidence="1" id="KW-0540">Nuclease</keyword>
<name>A0A853IJG3_9GAMM</name>
<evidence type="ECO:0000313" key="1">
    <source>
        <dbReference type="EMBL" id="NYZ69537.1"/>
    </source>
</evidence>
<keyword evidence="1" id="KW-0378">Hydrolase</keyword>
<protein>
    <submittedName>
        <fullName evidence="1">HNH endonuclease</fullName>
    </submittedName>
</protein>
<keyword evidence="1" id="KW-0255">Endonuclease</keyword>
<dbReference type="EMBL" id="JACCKB010000097">
    <property type="protein sequence ID" value="NYZ69537.1"/>
    <property type="molecule type" value="Genomic_DNA"/>
</dbReference>
<organism evidence="1 2">
    <name type="scientific">Spartinivicinus marinus</name>
    <dbReference type="NCBI Taxonomy" id="2994442"/>
    <lineage>
        <taxon>Bacteria</taxon>
        <taxon>Pseudomonadati</taxon>
        <taxon>Pseudomonadota</taxon>
        <taxon>Gammaproteobacteria</taxon>
        <taxon>Oceanospirillales</taxon>
        <taxon>Zooshikellaceae</taxon>
        <taxon>Spartinivicinus</taxon>
    </lineage>
</organism>
<dbReference type="CDD" id="cd00085">
    <property type="entry name" value="HNHc"/>
    <property type="match status" value="1"/>
</dbReference>
<reference evidence="1 2" key="1">
    <citation type="submission" date="2020-07" db="EMBL/GenBank/DDBJ databases">
        <title>Endozoicomonas sp. nov., isolated from sediment.</title>
        <authorList>
            <person name="Gu T."/>
        </authorList>
    </citation>
    <scope>NUCLEOTIDE SEQUENCE [LARGE SCALE GENOMIC DNA]</scope>
    <source>
        <strain evidence="1 2">SM1973</strain>
    </source>
</reference>
<dbReference type="InterPro" id="IPR003615">
    <property type="entry name" value="HNH_nuc"/>
</dbReference>
<gene>
    <name evidence="1" type="ORF">H0A36_26315</name>
</gene>